<keyword evidence="2" id="KW-1185">Reference proteome</keyword>
<dbReference type="RefSeq" id="WP_071808644.1">
    <property type="nucleotide sequence ID" value="NZ_MEIA01000449.1"/>
</dbReference>
<dbReference type="EMBL" id="MEIA01000449">
    <property type="protein sequence ID" value="OJF10870.1"/>
    <property type="molecule type" value="Genomic_DNA"/>
</dbReference>
<evidence type="ECO:0000313" key="1">
    <source>
        <dbReference type="EMBL" id="OJF10870.1"/>
    </source>
</evidence>
<comment type="caution">
    <text evidence="1">The sequence shown here is derived from an EMBL/GenBank/DDBJ whole genome shotgun (WGS) entry which is preliminary data.</text>
</comment>
<dbReference type="SUPFAM" id="SSF54518">
    <property type="entry name" value="Tubby C-terminal domain-like"/>
    <property type="match status" value="1"/>
</dbReference>
<reference evidence="1 2" key="1">
    <citation type="submission" date="2016-09" db="EMBL/GenBank/DDBJ databases">
        <title>Couchioplanes caeruleus draft genome sequence.</title>
        <authorList>
            <person name="Sheehan J."/>
            <person name="Caffrey P."/>
        </authorList>
    </citation>
    <scope>NUCLEOTIDE SEQUENCE [LARGE SCALE GENOMIC DNA]</scope>
    <source>
        <strain evidence="1 2">DSM 43634</strain>
    </source>
</reference>
<accession>A0A1K0GFC7</accession>
<sequence>MYAPFAGVLLLPDASFLGTTSTVTTADGTPVATIHREAWTLRQRFEIRAATEASLLATGAQAGFWGNKYELMGPQSQFLLSLKFSGWTGPTGPGVVSLPDGRVLTTKGSWTARQFTLTDEAGTPVAELSNRGGLMAARQSLAFELRAPVLSVVQAIGLAQCLRAAVESAATAVVA</sequence>
<evidence type="ECO:0000313" key="2">
    <source>
        <dbReference type="Proteomes" id="UP000182486"/>
    </source>
</evidence>
<proteinExistence type="predicted"/>
<dbReference type="Proteomes" id="UP000182486">
    <property type="component" value="Unassembled WGS sequence"/>
</dbReference>
<dbReference type="AlphaFoldDB" id="A0A1K0GFC7"/>
<evidence type="ECO:0008006" key="3">
    <source>
        <dbReference type="Google" id="ProtNLM"/>
    </source>
</evidence>
<name>A0A1K0GFC7_9ACTN</name>
<protein>
    <recommendedName>
        <fullName evidence="3">Scramblase</fullName>
    </recommendedName>
</protein>
<organism evidence="1 2">
    <name type="scientific">Couchioplanes caeruleus subsp. caeruleus</name>
    <dbReference type="NCBI Taxonomy" id="56427"/>
    <lineage>
        <taxon>Bacteria</taxon>
        <taxon>Bacillati</taxon>
        <taxon>Actinomycetota</taxon>
        <taxon>Actinomycetes</taxon>
        <taxon>Micromonosporales</taxon>
        <taxon>Micromonosporaceae</taxon>
        <taxon>Couchioplanes</taxon>
    </lineage>
</organism>
<dbReference type="InterPro" id="IPR025659">
    <property type="entry name" value="Tubby-like_C"/>
</dbReference>
<gene>
    <name evidence="1" type="ORF">BG844_29785</name>
</gene>